<protein>
    <submittedName>
        <fullName evidence="11">Nucleoside diphosphate kinase 7, putative</fullName>
        <ecNumber evidence="11">2.7.4.6</ecNumber>
    </submittedName>
</protein>
<evidence type="ECO:0000256" key="4">
    <source>
        <dbReference type="ARBA" id="ARBA00023212"/>
    </source>
</evidence>
<dbReference type="GO" id="GO:0005879">
    <property type="term" value="C:axonemal microtubule"/>
    <property type="evidence" value="ECO:0007669"/>
    <property type="project" value="TreeGrafter"/>
</dbReference>
<dbReference type="InterPro" id="IPR037993">
    <property type="entry name" value="NDPk7B"/>
</dbReference>
<evidence type="ECO:0000256" key="1">
    <source>
        <dbReference type="ARBA" id="ARBA00004138"/>
    </source>
</evidence>
<evidence type="ECO:0000256" key="2">
    <source>
        <dbReference type="ARBA" id="ARBA00004245"/>
    </source>
</evidence>
<keyword evidence="5" id="KW-0966">Cell projection</keyword>
<comment type="caution">
    <text evidence="8">Lacks conserved residue(s) required for the propagation of feature annotation.</text>
</comment>
<dbReference type="PIRSF" id="PIRSF036503">
    <property type="entry name" value="NDK7"/>
    <property type="match status" value="1"/>
</dbReference>
<evidence type="ECO:0000313" key="11">
    <source>
        <dbReference type="EMBL" id="EGR27179.1"/>
    </source>
</evidence>
<feature type="domain" description="DM10" evidence="10">
    <location>
        <begin position="2"/>
        <end position="90"/>
    </location>
</feature>
<evidence type="ECO:0000256" key="8">
    <source>
        <dbReference type="PROSITE-ProRule" id="PRU00706"/>
    </source>
</evidence>
<dbReference type="InterPro" id="IPR034907">
    <property type="entry name" value="NDK-like_dom"/>
</dbReference>
<keyword evidence="4" id="KW-0206">Cytoskeleton</keyword>
<comment type="subcellular location">
    <subcellularLocation>
        <location evidence="1">Cell projection</location>
        <location evidence="1">Cilium</location>
    </subcellularLocation>
    <subcellularLocation>
        <location evidence="2">Cytoplasm</location>
        <location evidence="2">Cytoskeleton</location>
    </subcellularLocation>
</comment>
<dbReference type="OMA" id="HIVDCAP"/>
<dbReference type="SMART" id="SM00562">
    <property type="entry name" value="NDK"/>
    <property type="match status" value="2"/>
</dbReference>
<dbReference type="GeneID" id="14903241"/>
<dbReference type="InterPro" id="IPR006602">
    <property type="entry name" value="DM10_dom"/>
</dbReference>
<accession>G0R5S1</accession>
<dbReference type="CDD" id="cd04412">
    <property type="entry name" value="NDPk7B"/>
    <property type="match status" value="1"/>
</dbReference>
<keyword evidence="7" id="KW-0547">Nucleotide-binding</keyword>
<evidence type="ECO:0000256" key="9">
    <source>
        <dbReference type="RuleBase" id="RU004011"/>
    </source>
</evidence>
<dbReference type="RefSeq" id="XP_004024063.1">
    <property type="nucleotide sequence ID" value="XM_004024014.1"/>
</dbReference>
<dbReference type="GO" id="GO:0006241">
    <property type="term" value="P:CTP biosynthetic process"/>
    <property type="evidence" value="ECO:0007669"/>
    <property type="project" value="InterPro"/>
</dbReference>
<dbReference type="OrthoDB" id="270127at2759"/>
<dbReference type="FunFam" id="3.30.70.141:FF:000004">
    <property type="entry name" value="Nucleoside diphosphate kinase 7"/>
    <property type="match status" value="1"/>
</dbReference>
<dbReference type="AlphaFoldDB" id="G0R5S1"/>
<dbReference type="GO" id="GO:0006228">
    <property type="term" value="P:UTP biosynthetic process"/>
    <property type="evidence" value="ECO:0007669"/>
    <property type="project" value="InterPro"/>
</dbReference>
<dbReference type="GO" id="GO:0005524">
    <property type="term" value="F:ATP binding"/>
    <property type="evidence" value="ECO:0007669"/>
    <property type="project" value="UniProtKB-KW"/>
</dbReference>
<comment type="similarity">
    <text evidence="8 9">Belongs to the NDK family.</text>
</comment>
<dbReference type="InParanoid" id="G0R5S1"/>
<dbReference type="EMBL" id="GL984383">
    <property type="protein sequence ID" value="EGR27179.1"/>
    <property type="molecule type" value="Genomic_DNA"/>
</dbReference>
<dbReference type="Gene3D" id="3.30.70.141">
    <property type="entry name" value="Nucleoside diphosphate kinase-like domain"/>
    <property type="match status" value="2"/>
</dbReference>
<dbReference type="InterPro" id="IPR001564">
    <property type="entry name" value="Nucleoside_diP_kinase"/>
</dbReference>
<evidence type="ECO:0000313" key="12">
    <source>
        <dbReference type="Proteomes" id="UP000008983"/>
    </source>
</evidence>
<sequence>MSEERYTFITEWYDTNAGIVRQFHLYYFINDNLIEIYDLKNKRIFLKKCEYPQIQISNLYIGSILNIYSRQHKILDYADQFTRQKFSSQAAKSLLIIKPDAYLKIGNIIEQIEQNNFNINQIKMTKLSLKEAEEFYAEHKGKSFFADLTQFICSDLIVAIELVTNDCVNNLKKLVGPTNCQVARVDAPKSLRAQFGSDGVRNGLHCSENKQKASFELDFFFSEKSDIKPCAIFNNCTICLIKPHILKQRKIGQIIQVILNEGFEISAMQSFNLNRPTAEEFLEIYKGVLPEFNQIADHISSGTSIVMEIRQENVVQLFRDICGPMDPEIAKISQPSSIRAIYGIDRIRNAVHCTDLPEDGQLEVEFFFNILQKI</sequence>
<proteinExistence type="inferred from homology"/>
<dbReference type="SMART" id="SM00676">
    <property type="entry name" value="DM10"/>
    <property type="match status" value="1"/>
</dbReference>
<evidence type="ECO:0000256" key="7">
    <source>
        <dbReference type="PIRSR" id="PIRSR036503-51"/>
    </source>
</evidence>
<dbReference type="Pfam" id="PF00334">
    <property type="entry name" value="NDK"/>
    <property type="match status" value="2"/>
</dbReference>
<dbReference type="InterPro" id="IPR011410">
    <property type="entry name" value="NDPK7"/>
</dbReference>
<dbReference type="Gene3D" id="2.30.29.170">
    <property type="match status" value="1"/>
</dbReference>
<reference evidence="11 12" key="1">
    <citation type="submission" date="2011-07" db="EMBL/GenBank/DDBJ databases">
        <authorList>
            <person name="Coyne R."/>
            <person name="Brami D."/>
            <person name="Johnson J."/>
            <person name="Hostetler J."/>
            <person name="Hannick L."/>
            <person name="Clark T."/>
            <person name="Cassidy-Hanley D."/>
            <person name="Inman J."/>
        </authorList>
    </citation>
    <scope>NUCLEOTIDE SEQUENCE [LARGE SCALE GENOMIC DNA]</scope>
    <source>
        <strain evidence="11 12">G5</strain>
    </source>
</reference>
<keyword evidence="11" id="KW-0808">Transferase</keyword>
<dbReference type="PRINTS" id="PR01243">
    <property type="entry name" value="NUCDPKINASE"/>
</dbReference>
<dbReference type="STRING" id="857967.G0R5S1"/>
<dbReference type="Pfam" id="PF25364">
    <property type="entry name" value="PH_NDK7_N"/>
    <property type="match status" value="1"/>
</dbReference>
<dbReference type="PROSITE" id="PS51374">
    <property type="entry name" value="NDPK_LIKE"/>
    <property type="match status" value="2"/>
</dbReference>
<dbReference type="Proteomes" id="UP000008983">
    <property type="component" value="Unassembled WGS sequence"/>
</dbReference>
<keyword evidence="7" id="KW-0067">ATP-binding</keyword>
<dbReference type="InterPro" id="IPR036850">
    <property type="entry name" value="NDK-like_dom_sf"/>
</dbReference>
<evidence type="ECO:0000256" key="3">
    <source>
        <dbReference type="ARBA" id="ARBA00022490"/>
    </source>
</evidence>
<organism evidence="11 12">
    <name type="scientific">Ichthyophthirius multifiliis</name>
    <name type="common">White spot disease agent</name>
    <name type="synonym">Ich</name>
    <dbReference type="NCBI Taxonomy" id="5932"/>
    <lineage>
        <taxon>Eukaryota</taxon>
        <taxon>Sar</taxon>
        <taxon>Alveolata</taxon>
        <taxon>Ciliophora</taxon>
        <taxon>Intramacronucleata</taxon>
        <taxon>Oligohymenophorea</taxon>
        <taxon>Hymenostomatida</taxon>
        <taxon>Ophryoglenina</taxon>
        <taxon>Ichthyophthirius</taxon>
    </lineage>
</organism>
<evidence type="ECO:0000259" key="10">
    <source>
        <dbReference type="PROSITE" id="PS51336"/>
    </source>
</evidence>
<dbReference type="PANTHER" id="PTHR43109:SF2">
    <property type="entry name" value="NUCLEOSIDE DIPHOSPHATE KINASE 7"/>
    <property type="match status" value="1"/>
</dbReference>
<gene>
    <name evidence="11" type="ORF">IMG5_200550</name>
</gene>
<keyword evidence="12" id="KW-1185">Reference proteome</keyword>
<evidence type="ECO:0000256" key="6">
    <source>
        <dbReference type="PIRSR" id="PIRSR036503-50"/>
    </source>
</evidence>
<dbReference type="PROSITE" id="PS51336">
    <property type="entry name" value="DM10"/>
    <property type="match status" value="1"/>
</dbReference>
<dbReference type="EC" id="2.7.4.6" evidence="11"/>
<evidence type="ECO:0000256" key="5">
    <source>
        <dbReference type="ARBA" id="ARBA00023273"/>
    </source>
</evidence>
<feature type="active site" description="Pros-phosphohistidine intermediate" evidence="6">
    <location>
        <position position="205"/>
    </location>
</feature>
<dbReference type="GO" id="GO:0004550">
    <property type="term" value="F:nucleoside diphosphate kinase activity"/>
    <property type="evidence" value="ECO:0007669"/>
    <property type="project" value="UniProtKB-EC"/>
</dbReference>
<dbReference type="InterPro" id="IPR057579">
    <property type="entry name" value="DM10_NDK7"/>
</dbReference>
<keyword evidence="11" id="KW-0418">Kinase</keyword>
<dbReference type="GO" id="GO:0006183">
    <property type="term" value="P:GTP biosynthetic process"/>
    <property type="evidence" value="ECO:0007669"/>
    <property type="project" value="InterPro"/>
</dbReference>
<dbReference type="PANTHER" id="PTHR43109">
    <property type="entry name" value="NUCLEOSIDE DIPHOSPHATE KINASE 7"/>
    <property type="match status" value="1"/>
</dbReference>
<dbReference type="eggNOG" id="KOG0888">
    <property type="taxonomic scope" value="Eukaryota"/>
</dbReference>
<dbReference type="SUPFAM" id="SSF54919">
    <property type="entry name" value="Nucleoside diphosphate kinase, NDK"/>
    <property type="match status" value="2"/>
</dbReference>
<keyword evidence="3" id="KW-0963">Cytoplasm</keyword>
<name>G0R5S1_ICHMU</name>